<dbReference type="AlphaFoldDB" id="A0A517ZA13"/>
<dbReference type="KEGG" id="mri:Mal4_35860"/>
<organism evidence="2 3">
    <name type="scientific">Maioricimonas rarisocia</name>
    <dbReference type="NCBI Taxonomy" id="2528026"/>
    <lineage>
        <taxon>Bacteria</taxon>
        <taxon>Pseudomonadati</taxon>
        <taxon>Planctomycetota</taxon>
        <taxon>Planctomycetia</taxon>
        <taxon>Planctomycetales</taxon>
        <taxon>Planctomycetaceae</taxon>
        <taxon>Maioricimonas</taxon>
    </lineage>
</organism>
<gene>
    <name evidence="2" type="ORF">Mal4_35860</name>
</gene>
<name>A0A517ZA13_9PLAN</name>
<evidence type="ECO:0000313" key="3">
    <source>
        <dbReference type="Proteomes" id="UP000320496"/>
    </source>
</evidence>
<feature type="region of interest" description="Disordered" evidence="1">
    <location>
        <begin position="1"/>
        <end position="20"/>
    </location>
</feature>
<dbReference type="EMBL" id="CP036275">
    <property type="protein sequence ID" value="QDU39249.1"/>
    <property type="molecule type" value="Genomic_DNA"/>
</dbReference>
<dbReference type="Proteomes" id="UP000320496">
    <property type="component" value="Chromosome"/>
</dbReference>
<evidence type="ECO:0000313" key="2">
    <source>
        <dbReference type="EMBL" id="QDU39249.1"/>
    </source>
</evidence>
<keyword evidence="3" id="KW-1185">Reference proteome</keyword>
<protein>
    <submittedName>
        <fullName evidence="2">Uncharacterized protein</fullName>
    </submittedName>
</protein>
<accession>A0A517ZA13</accession>
<feature type="region of interest" description="Disordered" evidence="1">
    <location>
        <begin position="317"/>
        <end position="366"/>
    </location>
</feature>
<evidence type="ECO:0000256" key="1">
    <source>
        <dbReference type="SAM" id="MobiDB-lite"/>
    </source>
</evidence>
<sequence length="366" mass="40047">MGRRLTPDPSPSIRRATRMESPMPNASRIMIVALVIANLAGCALHSRLFPPAPFSERAPCTLSPSASKDQIIAHLNENITGTAGGSGIVAWRSTNVSIHIPGLPRLPATLAVEAPRNLRLLVSNPLSGGEEVDMGSNDEHFWLWLKEMDPPQVITARHEELPLAGRYLPIPFQPDWLIEVLGVIPLDPTEYQMEPATPDGRIVELVANRLSPTGQNVRRVVRVDRCHGIVLEHRLESADRQLIARATLAKHQRDPETGHVMPSLYHVRWPQAQAQLRISVGKVDVNPRTTAAVWEVPQKPGCPQVDLGQWAQQARPVHMTAPQGRPAVPPPLEQPGRAVLWKPTADSVGDADPFSPPTVPPATARP</sequence>
<proteinExistence type="predicted"/>
<reference evidence="2 3" key="1">
    <citation type="submission" date="2019-02" db="EMBL/GenBank/DDBJ databases">
        <title>Deep-cultivation of Planctomycetes and their phenomic and genomic characterization uncovers novel biology.</title>
        <authorList>
            <person name="Wiegand S."/>
            <person name="Jogler M."/>
            <person name="Boedeker C."/>
            <person name="Pinto D."/>
            <person name="Vollmers J."/>
            <person name="Rivas-Marin E."/>
            <person name="Kohn T."/>
            <person name="Peeters S.H."/>
            <person name="Heuer A."/>
            <person name="Rast P."/>
            <person name="Oberbeckmann S."/>
            <person name="Bunk B."/>
            <person name="Jeske O."/>
            <person name="Meyerdierks A."/>
            <person name="Storesund J.E."/>
            <person name="Kallscheuer N."/>
            <person name="Luecker S."/>
            <person name="Lage O.M."/>
            <person name="Pohl T."/>
            <person name="Merkel B.J."/>
            <person name="Hornburger P."/>
            <person name="Mueller R.-W."/>
            <person name="Bruemmer F."/>
            <person name="Labrenz M."/>
            <person name="Spormann A.M."/>
            <person name="Op den Camp H."/>
            <person name="Overmann J."/>
            <person name="Amann R."/>
            <person name="Jetten M.S.M."/>
            <person name="Mascher T."/>
            <person name="Medema M.H."/>
            <person name="Devos D.P."/>
            <person name="Kaster A.-K."/>
            <person name="Ovreas L."/>
            <person name="Rohde M."/>
            <person name="Galperin M.Y."/>
            <person name="Jogler C."/>
        </authorList>
    </citation>
    <scope>NUCLEOTIDE SEQUENCE [LARGE SCALE GENOMIC DNA]</scope>
    <source>
        <strain evidence="2 3">Mal4</strain>
    </source>
</reference>